<reference evidence="2 3" key="1">
    <citation type="submission" date="2020-08" db="EMBL/GenBank/DDBJ databases">
        <authorList>
            <person name="Koutsovoulos G."/>
            <person name="Danchin GJ E."/>
        </authorList>
    </citation>
    <scope>NUCLEOTIDE SEQUENCE [LARGE SCALE GENOMIC DNA]</scope>
</reference>
<protein>
    <submittedName>
        <fullName evidence="2">Uncharacterized protein</fullName>
    </submittedName>
</protein>
<comment type="caution">
    <text evidence="2">The sequence shown here is derived from an EMBL/GenBank/DDBJ whole genome shotgun (WGS) entry which is preliminary data.</text>
</comment>
<accession>A0A6V7X8G1</accession>
<keyword evidence="1" id="KW-0472">Membrane</keyword>
<gene>
    <name evidence="2" type="ORF">MENT_LOCUS48691</name>
</gene>
<keyword evidence="1" id="KW-1133">Transmembrane helix</keyword>
<evidence type="ECO:0000313" key="2">
    <source>
        <dbReference type="EMBL" id="CAD2195589.1"/>
    </source>
</evidence>
<dbReference type="EMBL" id="CAJEWN010001229">
    <property type="protein sequence ID" value="CAD2195589.1"/>
    <property type="molecule type" value="Genomic_DNA"/>
</dbReference>
<evidence type="ECO:0000256" key="1">
    <source>
        <dbReference type="SAM" id="Phobius"/>
    </source>
</evidence>
<proteinExistence type="predicted"/>
<name>A0A6V7X8G1_MELEN</name>
<evidence type="ECO:0000313" key="3">
    <source>
        <dbReference type="Proteomes" id="UP000580250"/>
    </source>
</evidence>
<dbReference type="Proteomes" id="UP000580250">
    <property type="component" value="Unassembled WGS sequence"/>
</dbReference>
<organism evidence="2 3">
    <name type="scientific">Meloidogyne enterolobii</name>
    <name type="common">Root-knot nematode worm</name>
    <name type="synonym">Meloidogyne mayaguensis</name>
    <dbReference type="NCBI Taxonomy" id="390850"/>
    <lineage>
        <taxon>Eukaryota</taxon>
        <taxon>Metazoa</taxon>
        <taxon>Ecdysozoa</taxon>
        <taxon>Nematoda</taxon>
        <taxon>Chromadorea</taxon>
        <taxon>Rhabditida</taxon>
        <taxon>Tylenchina</taxon>
        <taxon>Tylenchomorpha</taxon>
        <taxon>Tylenchoidea</taxon>
        <taxon>Meloidogynidae</taxon>
        <taxon>Meloidogyninae</taxon>
        <taxon>Meloidogyne</taxon>
    </lineage>
</organism>
<keyword evidence="1" id="KW-0812">Transmembrane</keyword>
<dbReference type="AlphaFoldDB" id="A0A6V7X8G1"/>
<sequence>MNKNLFVFRFRFRLPQNSAFFWSSASAFRLPLFLFYSAFFRFRLPLLKIQNSPALLHINIYSYKQTKTISNK</sequence>
<feature type="transmembrane region" description="Helical" evidence="1">
    <location>
        <begin position="20"/>
        <end position="40"/>
    </location>
</feature>